<accession>A0A8J2YHY8</accession>
<evidence type="ECO:0000313" key="8">
    <source>
        <dbReference type="Proteomes" id="UP000602745"/>
    </source>
</evidence>
<keyword evidence="1 5" id="KW-0732">Signal</keyword>
<dbReference type="AlphaFoldDB" id="A0A8J2YHY8"/>
<proteinExistence type="predicted"/>
<reference evidence="7" key="1">
    <citation type="journal article" date="2014" name="Int. J. Syst. Evol. Microbiol.">
        <title>Complete genome sequence of Corynebacterium casei LMG S-19264T (=DSM 44701T), isolated from a smear-ripened cheese.</title>
        <authorList>
            <consortium name="US DOE Joint Genome Institute (JGI-PGF)"/>
            <person name="Walter F."/>
            <person name="Albersmeier A."/>
            <person name="Kalinowski J."/>
            <person name="Ruckert C."/>
        </authorList>
    </citation>
    <scope>NUCLEOTIDE SEQUENCE</scope>
    <source>
        <strain evidence="7">CCM 7684</strain>
    </source>
</reference>
<keyword evidence="2" id="KW-0560">Oxidoreductase</keyword>
<comment type="caution">
    <text evidence="7">The sequence shown here is derived from an EMBL/GenBank/DDBJ whole genome shotgun (WGS) entry which is preliminary data.</text>
</comment>
<dbReference type="PROSITE" id="PS51352">
    <property type="entry name" value="THIOREDOXIN_2"/>
    <property type="match status" value="1"/>
</dbReference>
<dbReference type="InterPro" id="IPR041205">
    <property type="entry name" value="ScsC_N"/>
</dbReference>
<reference evidence="7" key="2">
    <citation type="submission" date="2020-09" db="EMBL/GenBank/DDBJ databases">
        <authorList>
            <person name="Sun Q."/>
            <person name="Sedlacek I."/>
        </authorList>
    </citation>
    <scope>NUCLEOTIDE SEQUENCE</scope>
    <source>
        <strain evidence="7">CCM 7684</strain>
    </source>
</reference>
<feature type="domain" description="Thioredoxin" evidence="6">
    <location>
        <begin position="98"/>
        <end position="283"/>
    </location>
</feature>
<dbReference type="Pfam" id="PF18312">
    <property type="entry name" value="ScsC_N"/>
    <property type="match status" value="1"/>
</dbReference>
<dbReference type="Gene3D" id="3.40.30.10">
    <property type="entry name" value="Glutaredoxin"/>
    <property type="match status" value="1"/>
</dbReference>
<keyword evidence="4" id="KW-0676">Redox-active center</keyword>
<keyword evidence="3" id="KW-1015">Disulfide bond</keyword>
<sequence>MSVKSKMVSLAAIAIVGVAAWAVATGQMEVTFPKAQQAMESPQEPGQLSAVVAAPEGAPSPQPAPIDRTAVETIVREYMLANPELLRDMAGALQAKEQAAQQERAKVAMADLKPKIFSSPLQMELGNPEGDVTLVEFFDYNCGFCRQALSDLNTLIEQDPKLKVVLKEFPVLGEESVQAARVAIAVHRSAPEKYAEFHRALLGSEGQANGEAALKIAEGLGLNAQDLIADADSAETEAYIRESHQLAQALGISGTPSYIVGEDILPGAIGVKALKQAVDNVRSCGKATCS</sequence>
<dbReference type="SUPFAM" id="SSF52833">
    <property type="entry name" value="Thioredoxin-like"/>
    <property type="match status" value="1"/>
</dbReference>
<evidence type="ECO:0000256" key="3">
    <source>
        <dbReference type="ARBA" id="ARBA00023157"/>
    </source>
</evidence>
<keyword evidence="8" id="KW-1185">Reference proteome</keyword>
<name>A0A8J2YHY8_9RHOB</name>
<dbReference type="GO" id="GO:0016491">
    <property type="term" value="F:oxidoreductase activity"/>
    <property type="evidence" value="ECO:0007669"/>
    <property type="project" value="UniProtKB-KW"/>
</dbReference>
<protein>
    <recommendedName>
        <fullName evidence="6">Thioredoxin domain-containing protein</fullName>
    </recommendedName>
</protein>
<dbReference type="Pfam" id="PF01323">
    <property type="entry name" value="DSBA"/>
    <property type="match status" value="1"/>
</dbReference>
<dbReference type="CDD" id="cd03023">
    <property type="entry name" value="DsbA_Com1_like"/>
    <property type="match status" value="1"/>
</dbReference>
<dbReference type="PANTHER" id="PTHR13887:SF14">
    <property type="entry name" value="DISULFIDE BOND FORMATION PROTEIN D"/>
    <property type="match status" value="1"/>
</dbReference>
<feature type="chain" id="PRO_5035197135" description="Thioredoxin domain-containing protein" evidence="5">
    <location>
        <begin position="25"/>
        <end position="290"/>
    </location>
</feature>
<dbReference type="InterPro" id="IPR001853">
    <property type="entry name" value="DSBA-like_thioredoxin_dom"/>
</dbReference>
<evidence type="ECO:0000256" key="5">
    <source>
        <dbReference type="SAM" id="SignalP"/>
    </source>
</evidence>
<organism evidence="7 8">
    <name type="scientific">Agaricicola taiwanensis</name>
    <dbReference type="NCBI Taxonomy" id="591372"/>
    <lineage>
        <taxon>Bacteria</taxon>
        <taxon>Pseudomonadati</taxon>
        <taxon>Pseudomonadota</taxon>
        <taxon>Alphaproteobacteria</taxon>
        <taxon>Rhodobacterales</taxon>
        <taxon>Paracoccaceae</taxon>
        <taxon>Agaricicola</taxon>
    </lineage>
</organism>
<feature type="signal peptide" evidence="5">
    <location>
        <begin position="1"/>
        <end position="24"/>
    </location>
</feature>
<gene>
    <name evidence="7" type="ORF">GCM10007276_21110</name>
</gene>
<evidence type="ECO:0000256" key="2">
    <source>
        <dbReference type="ARBA" id="ARBA00023002"/>
    </source>
</evidence>
<dbReference type="EMBL" id="BMCP01000002">
    <property type="protein sequence ID" value="GGE43775.1"/>
    <property type="molecule type" value="Genomic_DNA"/>
</dbReference>
<evidence type="ECO:0000256" key="4">
    <source>
        <dbReference type="ARBA" id="ARBA00023284"/>
    </source>
</evidence>
<evidence type="ECO:0000259" key="6">
    <source>
        <dbReference type="PROSITE" id="PS51352"/>
    </source>
</evidence>
<dbReference type="PANTHER" id="PTHR13887">
    <property type="entry name" value="GLUTATHIONE S-TRANSFERASE KAPPA"/>
    <property type="match status" value="1"/>
</dbReference>
<dbReference type="Proteomes" id="UP000602745">
    <property type="component" value="Unassembled WGS sequence"/>
</dbReference>
<evidence type="ECO:0000313" key="7">
    <source>
        <dbReference type="EMBL" id="GGE43775.1"/>
    </source>
</evidence>
<dbReference type="InterPro" id="IPR036249">
    <property type="entry name" value="Thioredoxin-like_sf"/>
</dbReference>
<evidence type="ECO:0000256" key="1">
    <source>
        <dbReference type="ARBA" id="ARBA00022729"/>
    </source>
</evidence>
<dbReference type="InterPro" id="IPR013766">
    <property type="entry name" value="Thioredoxin_domain"/>
</dbReference>